<dbReference type="AlphaFoldDB" id="A0A5J9W499"/>
<organism evidence="2 3">
    <name type="scientific">Eragrostis curvula</name>
    <name type="common">weeping love grass</name>
    <dbReference type="NCBI Taxonomy" id="38414"/>
    <lineage>
        <taxon>Eukaryota</taxon>
        <taxon>Viridiplantae</taxon>
        <taxon>Streptophyta</taxon>
        <taxon>Embryophyta</taxon>
        <taxon>Tracheophyta</taxon>
        <taxon>Spermatophyta</taxon>
        <taxon>Magnoliopsida</taxon>
        <taxon>Liliopsida</taxon>
        <taxon>Poales</taxon>
        <taxon>Poaceae</taxon>
        <taxon>PACMAD clade</taxon>
        <taxon>Chloridoideae</taxon>
        <taxon>Eragrostideae</taxon>
        <taxon>Eragrostidinae</taxon>
        <taxon>Eragrostis</taxon>
    </lineage>
</organism>
<feature type="domain" description="F-box" evidence="1">
    <location>
        <begin position="165"/>
        <end position="197"/>
    </location>
</feature>
<evidence type="ECO:0000259" key="1">
    <source>
        <dbReference type="Pfam" id="PF00646"/>
    </source>
</evidence>
<protein>
    <recommendedName>
        <fullName evidence="1">F-box domain-containing protein</fullName>
    </recommendedName>
</protein>
<evidence type="ECO:0000313" key="3">
    <source>
        <dbReference type="Proteomes" id="UP000324897"/>
    </source>
</evidence>
<reference evidence="2 3" key="1">
    <citation type="journal article" date="2019" name="Sci. Rep.">
        <title>A high-quality genome of Eragrostis curvula grass provides insights into Poaceae evolution and supports new strategies to enhance forage quality.</title>
        <authorList>
            <person name="Carballo J."/>
            <person name="Santos B.A.C.M."/>
            <person name="Zappacosta D."/>
            <person name="Garbus I."/>
            <person name="Selva J.P."/>
            <person name="Gallo C.A."/>
            <person name="Diaz A."/>
            <person name="Albertini E."/>
            <person name="Caccamo M."/>
            <person name="Echenique V."/>
        </authorList>
    </citation>
    <scope>NUCLEOTIDE SEQUENCE [LARGE SCALE GENOMIC DNA]</scope>
    <source>
        <strain evidence="3">cv. Victoria</strain>
        <tissue evidence="2">Leaf</tissue>
    </source>
</reference>
<dbReference type="Gramene" id="TVU42767">
    <property type="protein sequence ID" value="TVU42767"/>
    <property type="gene ID" value="EJB05_09188"/>
</dbReference>
<dbReference type="Pfam" id="PF00646">
    <property type="entry name" value="F-box"/>
    <property type="match status" value="1"/>
</dbReference>
<feature type="non-terminal residue" evidence="2">
    <location>
        <position position="1"/>
    </location>
</feature>
<evidence type="ECO:0000313" key="2">
    <source>
        <dbReference type="EMBL" id="TVU42767.1"/>
    </source>
</evidence>
<comment type="caution">
    <text evidence="2">The sequence shown here is derived from an EMBL/GenBank/DDBJ whole genome shotgun (WGS) entry which is preliminary data.</text>
</comment>
<accession>A0A5J9W499</accession>
<proteinExistence type="predicted"/>
<name>A0A5J9W499_9POAL</name>
<dbReference type="Gene3D" id="1.20.1280.50">
    <property type="match status" value="1"/>
</dbReference>
<keyword evidence="3" id="KW-1185">Reference proteome</keyword>
<feature type="non-terminal residue" evidence="2">
    <location>
        <position position="335"/>
    </location>
</feature>
<gene>
    <name evidence="2" type="ORF">EJB05_09188</name>
</gene>
<dbReference type="Proteomes" id="UP000324897">
    <property type="component" value="Unassembled WGS sequence"/>
</dbReference>
<dbReference type="SUPFAM" id="SSF81383">
    <property type="entry name" value="F-box domain"/>
    <property type="match status" value="1"/>
</dbReference>
<sequence length="335" mass="37991">MTFSISDETFGSLPPPPWFEDTSSVITELDGCLCLCYEESESEDVIYHVCVLRDYKGVRWETLCRIDQTTWSEPERALLDSYWIAPLCMYHSDRRPKIMFGTGDCKVFVAELDGSAPHILFTPDDTIIGSCDDDDVPSIGLFDESLVPVGSTIEDMISASPTAKMWFHVLKWLPTRSVLELSLVCREWHAMVTTDRFVQSHVIHANLDKSPRIMIIVDPRFAPYVDLKEFVDGRRPPLHCNIVSQKKRFLTRRGSTLHCTAIGYRKHIEFDDHDGTFFAGRIGLGFDSETDMHVLVHITYKMAALETIYSTVGNPDYGGKLCPIICHESLICPLD</sequence>
<dbReference type="EMBL" id="RWGY01000005">
    <property type="protein sequence ID" value="TVU42767.1"/>
    <property type="molecule type" value="Genomic_DNA"/>
</dbReference>
<dbReference type="InterPro" id="IPR001810">
    <property type="entry name" value="F-box_dom"/>
</dbReference>
<dbReference type="InterPro" id="IPR036047">
    <property type="entry name" value="F-box-like_dom_sf"/>
</dbReference>